<dbReference type="PANTHER" id="PTHR38011:SF7">
    <property type="entry name" value="2,5-DIAMINO-6-RIBOSYLAMINO-4(3H)-PYRIMIDINONE 5'-PHOSPHATE REDUCTASE"/>
    <property type="match status" value="1"/>
</dbReference>
<dbReference type="InterPro" id="IPR004794">
    <property type="entry name" value="Eubact_RibD"/>
</dbReference>
<feature type="binding site" evidence="14">
    <location>
        <position position="176"/>
    </location>
    <ligand>
        <name>substrate</name>
    </ligand>
</feature>
<reference evidence="17 18" key="1">
    <citation type="submission" date="2020-08" db="EMBL/GenBank/DDBJ databases">
        <title>Genomic Encyclopedia of Type Strains, Phase IV (KMG-IV): sequencing the most valuable type-strain genomes for metagenomic binning, comparative biology and taxonomic classification.</title>
        <authorList>
            <person name="Goeker M."/>
        </authorList>
    </citation>
    <scope>NUCLEOTIDE SEQUENCE [LARGE SCALE GENOMIC DNA]</scope>
    <source>
        <strain evidence="17 18">DSM 101806</strain>
    </source>
</reference>
<sequence>MADPARLLSDGRWMGAALALAGRGRGRTAPNPNVGCVIVRDGIVIGRGWTQPGGRPHAEAMALTEAGEKSRGATAYVTLEPCAHESPRGPACSNLLVAAGVARVVIALGDPDPRTDGAGAARLRAAGIEVTEGVRAGEARRSMAGFLTRLEKRRPQVTLKLATSLDGRIALPSGESQWITGPEARAHTHLERSRHEAILVGRRTMEIDQPRLDVRLPGLEDRAPRQLVLSSTGDLRRPEDIAGLEGIDHLFVEGGAETASAFLRADLVDRLLLYRAPILIGEGRAAIGDIGLTRLGDAHGRWRLMESRMLGSDRMEVYERA</sequence>
<comment type="similarity">
    <text evidence="4">In the N-terminal section; belongs to the cytidine and deoxycytidylate deaminase family.</text>
</comment>
<evidence type="ECO:0000313" key="17">
    <source>
        <dbReference type="EMBL" id="MBB4099876.1"/>
    </source>
</evidence>
<dbReference type="SUPFAM" id="SSF53597">
    <property type="entry name" value="Dihydrofolate reductase-like"/>
    <property type="match status" value="1"/>
</dbReference>
<evidence type="ECO:0000256" key="15">
    <source>
        <dbReference type="PIRSR" id="PIRSR006769-3"/>
    </source>
</evidence>
<dbReference type="Pfam" id="PF00383">
    <property type="entry name" value="dCMP_cyt_deam_1"/>
    <property type="match status" value="1"/>
</dbReference>
<feature type="binding site" evidence="15">
    <location>
        <position position="57"/>
    </location>
    <ligand>
        <name>Zn(2+)</name>
        <dbReference type="ChEBI" id="CHEBI:29105"/>
        <note>catalytic</note>
    </ligand>
</feature>
<keyword evidence="9" id="KW-0686">Riboflavin biosynthesis</keyword>
<organism evidence="17 18">
    <name type="scientific">Sphingomonas kyeonggiensis</name>
    <dbReference type="NCBI Taxonomy" id="1268553"/>
    <lineage>
        <taxon>Bacteria</taxon>
        <taxon>Pseudomonadati</taxon>
        <taxon>Pseudomonadota</taxon>
        <taxon>Alphaproteobacteria</taxon>
        <taxon>Sphingomonadales</taxon>
        <taxon>Sphingomonadaceae</taxon>
        <taxon>Sphingomonas</taxon>
    </lineage>
</organism>
<protein>
    <recommendedName>
        <fullName evidence="8">Riboflavin biosynthesis protein RibD</fullName>
        <ecNumber evidence="7">1.1.1.193</ecNumber>
        <ecNumber evidence="6">3.5.4.26</ecNumber>
    </recommendedName>
</protein>
<proteinExistence type="inferred from homology"/>
<dbReference type="GO" id="GO:0008703">
    <property type="term" value="F:5-amino-6-(5-phosphoribosylamino)uracil reductase activity"/>
    <property type="evidence" value="ECO:0007669"/>
    <property type="project" value="UniProtKB-EC"/>
</dbReference>
<evidence type="ECO:0000256" key="10">
    <source>
        <dbReference type="ARBA" id="ARBA00022857"/>
    </source>
</evidence>
<feature type="binding site" evidence="15">
    <location>
        <position position="82"/>
    </location>
    <ligand>
        <name>Zn(2+)</name>
        <dbReference type="ChEBI" id="CHEBI:29105"/>
        <note>catalytic</note>
    </ligand>
</feature>
<dbReference type="CDD" id="cd01284">
    <property type="entry name" value="Riboflavin_deaminase-reductase"/>
    <property type="match status" value="1"/>
</dbReference>
<feature type="binding site" evidence="14">
    <location>
        <position position="231"/>
    </location>
    <ligand>
        <name>NADP(+)</name>
        <dbReference type="ChEBI" id="CHEBI:58349"/>
    </ligand>
</feature>
<keyword evidence="10 14" id="KW-0521">NADP</keyword>
<dbReference type="InterPro" id="IPR002125">
    <property type="entry name" value="CMP_dCMP_dom"/>
</dbReference>
<feature type="binding site" evidence="14">
    <location>
        <position position="208"/>
    </location>
    <ligand>
        <name>NADP(+)</name>
        <dbReference type="ChEBI" id="CHEBI:58349"/>
    </ligand>
</feature>
<dbReference type="SUPFAM" id="SSF53927">
    <property type="entry name" value="Cytidine deaminase-like"/>
    <property type="match status" value="1"/>
</dbReference>
<keyword evidence="15" id="KW-0862">Zinc</keyword>
<keyword evidence="17" id="KW-0378">Hydrolase</keyword>
<evidence type="ECO:0000256" key="4">
    <source>
        <dbReference type="ARBA" id="ARBA00005259"/>
    </source>
</evidence>
<comment type="pathway">
    <text evidence="3">Cofactor biosynthesis; riboflavin biosynthesis; 5-amino-6-(D-ribitylamino)uracil from GTP: step 3/4.</text>
</comment>
<evidence type="ECO:0000256" key="12">
    <source>
        <dbReference type="ARBA" id="ARBA00023268"/>
    </source>
</evidence>
<comment type="cofactor">
    <cofactor evidence="15">
        <name>Zn(2+)</name>
        <dbReference type="ChEBI" id="CHEBI:29105"/>
    </cofactor>
    <text evidence="15">Binds 1 zinc ion.</text>
</comment>
<dbReference type="PIRSF" id="PIRSF006769">
    <property type="entry name" value="RibD"/>
    <property type="match status" value="1"/>
</dbReference>
<dbReference type="EC" id="3.5.4.26" evidence="6"/>
<dbReference type="Gene3D" id="3.40.140.10">
    <property type="entry name" value="Cytidine Deaminase, domain 2"/>
    <property type="match status" value="1"/>
</dbReference>
<dbReference type="Gene3D" id="3.40.430.10">
    <property type="entry name" value="Dihydrofolate Reductase, subunit A"/>
    <property type="match status" value="2"/>
</dbReference>
<evidence type="ECO:0000256" key="13">
    <source>
        <dbReference type="PIRSR" id="PIRSR006769-1"/>
    </source>
</evidence>
<dbReference type="GO" id="GO:0046872">
    <property type="term" value="F:metal ion binding"/>
    <property type="evidence" value="ECO:0007669"/>
    <property type="project" value="UniProtKB-KW"/>
</dbReference>
<dbReference type="Proteomes" id="UP000557392">
    <property type="component" value="Unassembled WGS sequence"/>
</dbReference>
<feature type="binding site" evidence="14">
    <location>
        <begin position="255"/>
        <end position="261"/>
    </location>
    <ligand>
        <name>NADP(+)</name>
        <dbReference type="ChEBI" id="CHEBI:58349"/>
    </ligand>
</feature>
<keyword evidence="12" id="KW-0511">Multifunctional enzyme</keyword>
<dbReference type="PANTHER" id="PTHR38011">
    <property type="entry name" value="DIHYDROFOLATE REDUCTASE FAMILY PROTEIN (AFU_ORTHOLOGUE AFUA_8G06820)"/>
    <property type="match status" value="1"/>
</dbReference>
<dbReference type="InterPro" id="IPR002734">
    <property type="entry name" value="RibDG_C"/>
</dbReference>
<keyword evidence="15" id="KW-0479">Metal-binding</keyword>
<evidence type="ECO:0000256" key="1">
    <source>
        <dbReference type="ARBA" id="ARBA00002151"/>
    </source>
</evidence>
<dbReference type="EMBL" id="JACIEH010000003">
    <property type="protein sequence ID" value="MBB4099876.1"/>
    <property type="molecule type" value="Genomic_DNA"/>
</dbReference>
<evidence type="ECO:0000256" key="8">
    <source>
        <dbReference type="ARBA" id="ARBA00019930"/>
    </source>
</evidence>
<dbReference type="Pfam" id="PF01872">
    <property type="entry name" value="RibD_C"/>
    <property type="match status" value="2"/>
</dbReference>
<keyword evidence="18" id="KW-1185">Reference proteome</keyword>
<dbReference type="InterPro" id="IPR024072">
    <property type="entry name" value="DHFR-like_dom_sf"/>
</dbReference>
<dbReference type="InterPro" id="IPR050765">
    <property type="entry name" value="Riboflavin_Biosynth_HTPR"/>
</dbReference>
<feature type="active site" description="Proton donor" evidence="13">
    <location>
        <position position="59"/>
    </location>
</feature>
<evidence type="ECO:0000256" key="11">
    <source>
        <dbReference type="ARBA" id="ARBA00023002"/>
    </source>
</evidence>
<feature type="binding site" evidence="14">
    <location>
        <position position="204"/>
    </location>
    <ligand>
        <name>NADP(+)</name>
        <dbReference type="ChEBI" id="CHEBI:58349"/>
    </ligand>
</feature>
<evidence type="ECO:0000256" key="9">
    <source>
        <dbReference type="ARBA" id="ARBA00022619"/>
    </source>
</evidence>
<feature type="binding site" evidence="15">
    <location>
        <position position="92"/>
    </location>
    <ligand>
        <name>Zn(2+)</name>
        <dbReference type="ChEBI" id="CHEBI:29105"/>
        <note>catalytic</note>
    </ligand>
</feature>
<evidence type="ECO:0000259" key="16">
    <source>
        <dbReference type="PROSITE" id="PS51747"/>
    </source>
</evidence>
<dbReference type="InterPro" id="IPR016193">
    <property type="entry name" value="Cytidine_deaminase-like"/>
</dbReference>
<feature type="binding site" evidence="14">
    <location>
        <position position="212"/>
    </location>
    <ligand>
        <name>substrate</name>
    </ligand>
</feature>
<gene>
    <name evidence="17" type="ORF">GGR46_003448</name>
</gene>
<dbReference type="EC" id="1.1.1.193" evidence="7"/>
<evidence type="ECO:0000313" key="18">
    <source>
        <dbReference type="Proteomes" id="UP000557392"/>
    </source>
</evidence>
<evidence type="ECO:0000256" key="14">
    <source>
        <dbReference type="PIRSR" id="PIRSR006769-2"/>
    </source>
</evidence>
<dbReference type="GO" id="GO:0008835">
    <property type="term" value="F:diaminohydroxyphosphoribosylaminopyrimidine deaminase activity"/>
    <property type="evidence" value="ECO:0007669"/>
    <property type="project" value="UniProtKB-EC"/>
</dbReference>
<comment type="similarity">
    <text evidence="5">In the C-terminal section; belongs to the HTP reductase family.</text>
</comment>
<comment type="caution">
    <text evidence="17">The sequence shown here is derived from an EMBL/GenBank/DDBJ whole genome shotgun (WGS) entry which is preliminary data.</text>
</comment>
<evidence type="ECO:0000256" key="2">
    <source>
        <dbReference type="ARBA" id="ARBA00004882"/>
    </source>
</evidence>
<evidence type="ECO:0000256" key="3">
    <source>
        <dbReference type="ARBA" id="ARBA00004910"/>
    </source>
</evidence>
<evidence type="ECO:0000256" key="7">
    <source>
        <dbReference type="ARBA" id="ARBA00013173"/>
    </source>
</evidence>
<dbReference type="UniPathway" id="UPA00275">
    <property type="reaction ID" value="UER00401"/>
</dbReference>
<dbReference type="GO" id="GO:0009231">
    <property type="term" value="P:riboflavin biosynthetic process"/>
    <property type="evidence" value="ECO:0007669"/>
    <property type="project" value="UniProtKB-UniPathway"/>
</dbReference>
<evidence type="ECO:0000256" key="5">
    <source>
        <dbReference type="ARBA" id="ARBA00007417"/>
    </source>
</evidence>
<feature type="binding site" evidence="14">
    <location>
        <position position="178"/>
    </location>
    <ligand>
        <name>NADP(+)</name>
        <dbReference type="ChEBI" id="CHEBI:58349"/>
    </ligand>
</feature>
<dbReference type="PROSITE" id="PS51747">
    <property type="entry name" value="CYT_DCMP_DEAMINASES_2"/>
    <property type="match status" value="1"/>
</dbReference>
<feature type="domain" description="CMP/dCMP-type deaminase" evidence="16">
    <location>
        <begin position="8"/>
        <end position="130"/>
    </location>
</feature>
<accession>A0A7W6NYK6</accession>
<feature type="binding site" evidence="14">
    <location>
        <position position="215"/>
    </location>
    <ligand>
        <name>substrate</name>
    </ligand>
</feature>
<dbReference type="AlphaFoldDB" id="A0A7W6NYK6"/>
<dbReference type="NCBIfam" id="TIGR00326">
    <property type="entry name" value="eubact_ribD"/>
    <property type="match status" value="1"/>
</dbReference>
<comment type="pathway">
    <text evidence="2">Cofactor biosynthesis; riboflavin biosynthesis; 5-amino-6-(D-ribitylamino)uracil from GTP: step 2/4.</text>
</comment>
<feature type="binding site" evidence="14">
    <location>
        <position position="162"/>
    </location>
    <ligand>
        <name>NADP(+)</name>
        <dbReference type="ChEBI" id="CHEBI:58349"/>
    </ligand>
</feature>
<comment type="function">
    <text evidence="1">Converts 2,5-diamino-6-(ribosylamino)-4(3h)-pyrimidinone 5'-phosphate into 5-amino-6-(ribosylamino)-2,4(1h,3h)-pyrimidinedione 5'-phosphate.</text>
</comment>
<keyword evidence="11 17" id="KW-0560">Oxidoreductase</keyword>
<feature type="binding site" evidence="14">
    <location>
        <position position="253"/>
    </location>
    <ligand>
        <name>substrate</name>
    </ligand>
</feature>
<name>A0A7W6NYK6_9SPHN</name>
<feature type="binding site" evidence="14">
    <location>
        <position position="192"/>
    </location>
    <ligand>
        <name>substrate</name>
    </ligand>
</feature>
<evidence type="ECO:0000256" key="6">
    <source>
        <dbReference type="ARBA" id="ARBA00012766"/>
    </source>
</evidence>